<evidence type="ECO:0000256" key="3">
    <source>
        <dbReference type="ARBA" id="ARBA00023055"/>
    </source>
</evidence>
<organism evidence="12 13">
    <name type="scientific">Cymbomonas tetramitiformis</name>
    <dbReference type="NCBI Taxonomy" id="36881"/>
    <lineage>
        <taxon>Eukaryota</taxon>
        <taxon>Viridiplantae</taxon>
        <taxon>Chlorophyta</taxon>
        <taxon>Pyramimonadophyceae</taxon>
        <taxon>Pyramimonadales</taxon>
        <taxon>Pyramimonadaceae</taxon>
        <taxon>Cymbomonas</taxon>
    </lineage>
</organism>
<keyword evidence="7" id="KW-0812">Transmembrane</keyword>
<evidence type="ECO:0000313" key="12">
    <source>
        <dbReference type="EMBL" id="KAK3283649.1"/>
    </source>
</evidence>
<feature type="compositionally biased region" description="Polar residues" evidence="6">
    <location>
        <begin position="866"/>
        <end position="877"/>
    </location>
</feature>
<dbReference type="GO" id="GO:0008289">
    <property type="term" value="F:lipid binding"/>
    <property type="evidence" value="ECO:0007669"/>
    <property type="project" value="UniProtKB-KW"/>
</dbReference>
<dbReference type="CDD" id="cd21669">
    <property type="entry name" value="SMP_SF"/>
    <property type="match status" value="1"/>
</dbReference>
<evidence type="ECO:0000259" key="8">
    <source>
        <dbReference type="PROSITE" id="PS50003"/>
    </source>
</evidence>
<keyword evidence="7" id="KW-1133">Transmembrane helix</keyword>
<dbReference type="AlphaFoldDB" id="A0AAE0GSP0"/>
<dbReference type="EMBL" id="LGRX02002694">
    <property type="protein sequence ID" value="KAK3283649.1"/>
    <property type="molecule type" value="Genomic_DNA"/>
</dbReference>
<keyword evidence="4" id="KW-0446">Lipid-binding</keyword>
<dbReference type="InterPro" id="IPR000008">
    <property type="entry name" value="C2_dom"/>
</dbReference>
<feature type="region of interest" description="Disordered" evidence="6">
    <location>
        <begin position="954"/>
        <end position="1041"/>
    </location>
</feature>
<dbReference type="InterPro" id="IPR011993">
    <property type="entry name" value="PH-like_dom_sf"/>
</dbReference>
<evidence type="ECO:0000256" key="1">
    <source>
        <dbReference type="ARBA" id="ARBA00004370"/>
    </source>
</evidence>
<proteinExistence type="predicted"/>
<feature type="domain" description="DEP" evidence="10">
    <location>
        <begin position="35"/>
        <end position="111"/>
    </location>
</feature>
<feature type="domain" description="SMP-LTD" evidence="11">
    <location>
        <begin position="260"/>
        <end position="451"/>
    </location>
</feature>
<dbReference type="Pfam" id="PF00168">
    <property type="entry name" value="C2"/>
    <property type="match status" value="1"/>
</dbReference>
<accession>A0AAE0GSP0</accession>
<dbReference type="Proteomes" id="UP001190700">
    <property type="component" value="Unassembled WGS sequence"/>
</dbReference>
<dbReference type="GO" id="GO:0035556">
    <property type="term" value="P:intracellular signal transduction"/>
    <property type="evidence" value="ECO:0007669"/>
    <property type="project" value="InterPro"/>
</dbReference>
<dbReference type="Gene3D" id="2.30.29.30">
    <property type="entry name" value="Pleckstrin-homology domain (PH domain)/Phosphotyrosine-binding domain (PTB)"/>
    <property type="match status" value="1"/>
</dbReference>
<keyword evidence="13" id="KW-1185">Reference proteome</keyword>
<dbReference type="SMART" id="SM00233">
    <property type="entry name" value="PH"/>
    <property type="match status" value="1"/>
</dbReference>
<dbReference type="SUPFAM" id="SSF50729">
    <property type="entry name" value="PH domain-like"/>
    <property type="match status" value="1"/>
</dbReference>
<feature type="region of interest" description="Disordered" evidence="6">
    <location>
        <begin position="856"/>
        <end position="888"/>
    </location>
</feature>
<dbReference type="Pfam" id="PF25669">
    <property type="entry name" value="SMP_MUG190-like"/>
    <property type="match status" value="1"/>
</dbReference>
<name>A0AAE0GSP0_9CHLO</name>
<dbReference type="Gene3D" id="2.60.40.150">
    <property type="entry name" value="C2 domain"/>
    <property type="match status" value="1"/>
</dbReference>
<dbReference type="Gene3D" id="1.10.10.10">
    <property type="entry name" value="Winged helix-like DNA-binding domain superfamily/Winged helix DNA-binding domain"/>
    <property type="match status" value="1"/>
</dbReference>
<feature type="compositionally biased region" description="Basic and acidic residues" evidence="6">
    <location>
        <begin position="129"/>
        <end position="143"/>
    </location>
</feature>
<evidence type="ECO:0000259" key="10">
    <source>
        <dbReference type="PROSITE" id="PS50186"/>
    </source>
</evidence>
<keyword evidence="3" id="KW-0445">Lipid transport</keyword>
<dbReference type="InterPro" id="IPR036388">
    <property type="entry name" value="WH-like_DNA-bd_sf"/>
</dbReference>
<dbReference type="PROSITE" id="PS50004">
    <property type="entry name" value="C2"/>
    <property type="match status" value="1"/>
</dbReference>
<dbReference type="PROSITE" id="PS50003">
    <property type="entry name" value="PH_DOMAIN"/>
    <property type="match status" value="1"/>
</dbReference>
<feature type="region of interest" description="Disordered" evidence="6">
    <location>
        <begin position="112"/>
        <end position="162"/>
    </location>
</feature>
<dbReference type="InterPro" id="IPR000591">
    <property type="entry name" value="DEP_dom"/>
</dbReference>
<dbReference type="InterPro" id="IPR036390">
    <property type="entry name" value="WH_DNA-bd_sf"/>
</dbReference>
<feature type="domain" description="C2" evidence="9">
    <location>
        <begin position="474"/>
        <end position="593"/>
    </location>
</feature>
<dbReference type="SUPFAM" id="SSF46785">
    <property type="entry name" value="Winged helix' DNA-binding domain"/>
    <property type="match status" value="1"/>
</dbReference>
<protein>
    <recommendedName>
        <fullName evidence="14">SMP-LTD domain-containing protein</fullName>
    </recommendedName>
</protein>
<dbReference type="InterPro" id="IPR052847">
    <property type="entry name" value="Ext_Synaptotagmin/KAHRP-like"/>
</dbReference>
<sequence length="1041" mass="114827">MALASPPVSATGILKSETTETVYTHRMIRDQGELMSMGVEVKDRSYHLQKISNCFVGSQAIKWLVSVGPARDVLDALLIGNMMLRQGIFSPHDGSEQSFRNSDSAFYRFEELLPDVPPPAPPPPPSPTEESKEKQELLERLKQEGPPPVAEEEESEKPLEPADARAAKLQAAVLKAADVVSTASSKMGWPLAVHFAVILTFGTLMSSFSYFPFSTWLFVSLPLGMLYIYSLERKYTAKVKRKLAIELWSALLTRTTSKDDSESARWWNRLIGAMWVGWIAPWLNRLLLNILERVLRRVRPAFLETLELTKFDLGTRAPQFSAIRVFQSGDNDEETKVEFDVDLSTTDLSIILSTKLGNNKLGLPVKVYASDLLVKGRLRLGFQFLDHAPYVKSLRIAFTSVPFYSLSIKPMATKGVDITDLPLLDTWLKGLLDNVFSRFLVEPNPIIWRVQNWWWNMHRCSHLCIHRDRVGLLPTVPVRPSKGNRPKNMPLAWLEIIVLEGIQLETPNRNKGAPYLRLFQPGQKKHKSDKSSVDSSGRAVFNASFTFPVNNWAEDSNLTIQVVDRDMMDKHYLGSVNLDIRDYVDGRIHDMTLTLKLATCGSLRVKLIVNAPGWDSETHRMTGTVMAKQGTHSSKLPEDAPHSTAPPPSEEPSTTEAGGSKPVTEADQEPTSPDTRERALSKRGKVRSSQVTAWTYAIKAGWLSKRGRNQSGSKQKMMNTFGAASVVDEWKRRFVVLDDGPTDETLWITYFTDNKCESKKGEMLLGKSSCVRMLEDPREAQVAGMKARDVVNRFMFAVLPTGAEQASQSILGAAAYEGALIMEADSYEGREEWVEQINSTLARIRGEKSTALRTKTLTSSRRKMSGTRNVHAQSMGPQSPKGAQSPMWAPMRPVTLSAESPKHANSQGKATTSTLEAVVATSVAATADAAAAMSAPHGKLSMSPPDASAIKALKDSGSPPLAADSSARQFGSEGMVEPEGATRTGRTRSGGHLTLPTPILARHGSNLESPRGAPDSARRNAIASTLTPPVEEKDESEFSGF</sequence>
<evidence type="ECO:0000256" key="4">
    <source>
        <dbReference type="ARBA" id="ARBA00023121"/>
    </source>
</evidence>
<dbReference type="CDD" id="cd04371">
    <property type="entry name" value="DEP"/>
    <property type="match status" value="1"/>
</dbReference>
<dbReference type="SUPFAM" id="SSF49562">
    <property type="entry name" value="C2 domain (Calcium/lipid-binding domain, CaLB)"/>
    <property type="match status" value="1"/>
</dbReference>
<dbReference type="Pfam" id="PF00169">
    <property type="entry name" value="PH"/>
    <property type="match status" value="1"/>
</dbReference>
<evidence type="ECO:0000256" key="6">
    <source>
        <dbReference type="SAM" id="MobiDB-lite"/>
    </source>
</evidence>
<evidence type="ECO:0000259" key="9">
    <source>
        <dbReference type="PROSITE" id="PS50004"/>
    </source>
</evidence>
<evidence type="ECO:0000256" key="2">
    <source>
        <dbReference type="ARBA" id="ARBA00022448"/>
    </source>
</evidence>
<comment type="caution">
    <text evidence="12">The sequence shown here is derived from an EMBL/GenBank/DDBJ whole genome shotgun (WGS) entry which is preliminary data.</text>
</comment>
<dbReference type="PANTHER" id="PTHR47042">
    <property type="entry name" value="C2 DOMAIN-CONTAINING PROTEIN-LIKE"/>
    <property type="match status" value="1"/>
</dbReference>
<feature type="domain" description="PH" evidence="8">
    <location>
        <begin position="696"/>
        <end position="842"/>
    </location>
</feature>
<feature type="compositionally biased region" description="Acidic residues" evidence="6">
    <location>
        <begin position="1032"/>
        <end position="1041"/>
    </location>
</feature>
<dbReference type="InterPro" id="IPR001849">
    <property type="entry name" value="PH_domain"/>
</dbReference>
<evidence type="ECO:0000256" key="5">
    <source>
        <dbReference type="ARBA" id="ARBA00023136"/>
    </source>
</evidence>
<dbReference type="PROSITE" id="PS51847">
    <property type="entry name" value="SMP"/>
    <property type="match status" value="1"/>
</dbReference>
<gene>
    <name evidence="12" type="ORF">CYMTET_8665</name>
</gene>
<dbReference type="PROSITE" id="PS50186">
    <property type="entry name" value="DEP"/>
    <property type="match status" value="1"/>
</dbReference>
<dbReference type="InterPro" id="IPR031468">
    <property type="entry name" value="SMP_LBD"/>
</dbReference>
<dbReference type="CDD" id="cd00030">
    <property type="entry name" value="C2"/>
    <property type="match status" value="1"/>
</dbReference>
<dbReference type="PANTHER" id="PTHR47042:SF4">
    <property type="entry name" value="OS02G0313700 PROTEIN"/>
    <property type="match status" value="1"/>
</dbReference>
<dbReference type="GO" id="GO:0016020">
    <property type="term" value="C:membrane"/>
    <property type="evidence" value="ECO:0007669"/>
    <property type="project" value="UniProtKB-SubCell"/>
</dbReference>
<feature type="compositionally biased region" description="Pro residues" evidence="6">
    <location>
        <begin position="115"/>
        <end position="127"/>
    </location>
</feature>
<reference evidence="12 13" key="1">
    <citation type="journal article" date="2015" name="Genome Biol. Evol.">
        <title>Comparative Genomics of a Bacterivorous Green Alga Reveals Evolutionary Causalities and Consequences of Phago-Mixotrophic Mode of Nutrition.</title>
        <authorList>
            <person name="Burns J.A."/>
            <person name="Paasch A."/>
            <person name="Narechania A."/>
            <person name="Kim E."/>
        </authorList>
    </citation>
    <scope>NUCLEOTIDE SEQUENCE [LARGE SCALE GENOMIC DNA]</scope>
    <source>
        <strain evidence="12 13">PLY_AMNH</strain>
    </source>
</reference>
<evidence type="ECO:0000259" key="11">
    <source>
        <dbReference type="PROSITE" id="PS51847"/>
    </source>
</evidence>
<feature type="transmembrane region" description="Helical" evidence="7">
    <location>
        <begin position="216"/>
        <end position="232"/>
    </location>
</feature>
<dbReference type="GO" id="GO:0006869">
    <property type="term" value="P:lipid transport"/>
    <property type="evidence" value="ECO:0007669"/>
    <property type="project" value="UniProtKB-KW"/>
</dbReference>
<dbReference type="CDD" id="cd00821">
    <property type="entry name" value="PH"/>
    <property type="match status" value="1"/>
</dbReference>
<dbReference type="Pfam" id="PF00610">
    <property type="entry name" value="DEP"/>
    <property type="match status" value="1"/>
</dbReference>
<dbReference type="SMART" id="SM00049">
    <property type="entry name" value="DEP"/>
    <property type="match status" value="1"/>
</dbReference>
<keyword evidence="5 7" id="KW-0472">Membrane</keyword>
<dbReference type="SMART" id="SM00239">
    <property type="entry name" value="C2"/>
    <property type="match status" value="1"/>
</dbReference>
<evidence type="ECO:0000256" key="7">
    <source>
        <dbReference type="SAM" id="Phobius"/>
    </source>
</evidence>
<evidence type="ECO:0000313" key="13">
    <source>
        <dbReference type="Proteomes" id="UP001190700"/>
    </source>
</evidence>
<evidence type="ECO:0008006" key="14">
    <source>
        <dbReference type="Google" id="ProtNLM"/>
    </source>
</evidence>
<dbReference type="InterPro" id="IPR035892">
    <property type="entry name" value="C2_domain_sf"/>
</dbReference>
<feature type="region of interest" description="Disordered" evidence="6">
    <location>
        <begin position="626"/>
        <end position="686"/>
    </location>
</feature>
<feature type="transmembrane region" description="Helical" evidence="7">
    <location>
        <begin position="266"/>
        <end position="283"/>
    </location>
</feature>
<comment type="subcellular location">
    <subcellularLocation>
        <location evidence="1">Membrane</location>
    </subcellularLocation>
</comment>
<keyword evidence="2" id="KW-0813">Transport</keyword>